<dbReference type="RefSeq" id="XP_013241422.1">
    <property type="nucleotide sequence ID" value="XM_013385968.1"/>
</dbReference>
<reference evidence="2 3" key="1">
    <citation type="submission" date="2014-05" db="EMBL/GenBank/DDBJ databases">
        <title>Draft genome sequence of a rare smut relative, Tilletiaria anomala UBC 951.</title>
        <authorList>
            <consortium name="DOE Joint Genome Institute"/>
            <person name="Toome M."/>
            <person name="Kuo A."/>
            <person name="Henrissat B."/>
            <person name="Lipzen A."/>
            <person name="Tritt A."/>
            <person name="Yoshinaga Y."/>
            <person name="Zane M."/>
            <person name="Barry K."/>
            <person name="Grigoriev I.V."/>
            <person name="Spatafora J.W."/>
            <person name="Aimea M.C."/>
        </authorList>
    </citation>
    <scope>NUCLEOTIDE SEQUENCE [LARGE SCALE GENOMIC DNA]</scope>
    <source>
        <strain evidence="2 3">UBC 951</strain>
    </source>
</reference>
<name>A0A066VP28_TILAU</name>
<proteinExistence type="predicted"/>
<feature type="compositionally biased region" description="Polar residues" evidence="1">
    <location>
        <begin position="10"/>
        <end position="23"/>
    </location>
</feature>
<protein>
    <submittedName>
        <fullName evidence="2">Uncharacterized protein</fullName>
    </submittedName>
</protein>
<dbReference type="GeneID" id="25261953"/>
<accession>A0A066VP28</accession>
<sequence length="202" mass="21423">MGSGVRTHKNSGLGSTPSVSSNPGDRPALFSAASASNCTTWSFYLFPLQLHMLTRLYRPFIHVTLHLLNCLLAFNQSIFAPSTWSATSQTLLAAGLGPARPLTRFAPSRGNPSCSQSPSFHSVPILHAVSAIASVLLLAPFNRSSSFPVTSSLPSKHLLSIVAAIYSFSSSVRSALRASPSTRLLGRPASAIFSPRYPAVVV</sequence>
<keyword evidence="3" id="KW-1185">Reference proteome</keyword>
<dbReference type="Proteomes" id="UP000027361">
    <property type="component" value="Unassembled WGS sequence"/>
</dbReference>
<comment type="caution">
    <text evidence="2">The sequence shown here is derived from an EMBL/GenBank/DDBJ whole genome shotgun (WGS) entry which is preliminary data.</text>
</comment>
<evidence type="ECO:0000313" key="3">
    <source>
        <dbReference type="Proteomes" id="UP000027361"/>
    </source>
</evidence>
<organism evidence="2 3">
    <name type="scientific">Tilletiaria anomala (strain ATCC 24038 / CBS 436.72 / UBC 951)</name>
    <dbReference type="NCBI Taxonomy" id="1037660"/>
    <lineage>
        <taxon>Eukaryota</taxon>
        <taxon>Fungi</taxon>
        <taxon>Dikarya</taxon>
        <taxon>Basidiomycota</taxon>
        <taxon>Ustilaginomycotina</taxon>
        <taxon>Exobasidiomycetes</taxon>
        <taxon>Georgefischeriales</taxon>
        <taxon>Tilletiariaceae</taxon>
        <taxon>Tilletiaria</taxon>
    </lineage>
</organism>
<dbReference type="HOGENOM" id="CLU_1355500_0_0_1"/>
<dbReference type="InParanoid" id="A0A066VP28"/>
<evidence type="ECO:0000313" key="2">
    <source>
        <dbReference type="EMBL" id="KDN40524.1"/>
    </source>
</evidence>
<feature type="region of interest" description="Disordered" evidence="1">
    <location>
        <begin position="1"/>
        <end position="23"/>
    </location>
</feature>
<gene>
    <name evidence="2" type="ORF">K437DRAFT_188330</name>
</gene>
<evidence type="ECO:0000256" key="1">
    <source>
        <dbReference type="SAM" id="MobiDB-lite"/>
    </source>
</evidence>
<dbReference type="AlphaFoldDB" id="A0A066VP28"/>
<dbReference type="EMBL" id="JMSN01000090">
    <property type="protein sequence ID" value="KDN40524.1"/>
    <property type="molecule type" value="Genomic_DNA"/>
</dbReference>